<evidence type="ECO:0000313" key="2">
    <source>
        <dbReference type="Proteomes" id="UP000318590"/>
    </source>
</evidence>
<evidence type="ECO:0000313" key="1">
    <source>
        <dbReference type="EMBL" id="TRD16962.1"/>
    </source>
</evidence>
<keyword evidence="2" id="KW-1185">Reference proteome</keyword>
<protein>
    <submittedName>
        <fullName evidence="1">Uncharacterized protein</fullName>
    </submittedName>
</protein>
<accession>A0A547PS37</accession>
<name>A0A547PS37_9RHOB</name>
<dbReference type="Proteomes" id="UP000318590">
    <property type="component" value="Unassembled WGS sequence"/>
</dbReference>
<dbReference type="AlphaFoldDB" id="A0A547PS37"/>
<gene>
    <name evidence="1" type="ORF">FEV53_13580</name>
</gene>
<dbReference type="OrthoDB" id="7841151at2"/>
<reference evidence="1 2" key="1">
    <citation type="submission" date="2019-06" db="EMBL/GenBank/DDBJ databases">
        <title>Paenimaribius caenipelagi gen. nov., sp. nov., isolated from a tidal flat.</title>
        <authorList>
            <person name="Yoon J.-H."/>
        </authorList>
    </citation>
    <scope>NUCLEOTIDE SEQUENCE [LARGE SCALE GENOMIC DNA]</scope>
    <source>
        <strain evidence="1 2">JBTF-M29</strain>
    </source>
</reference>
<organism evidence="1 2">
    <name type="scientific">Palleronia caenipelagi</name>
    <dbReference type="NCBI Taxonomy" id="2489174"/>
    <lineage>
        <taxon>Bacteria</taxon>
        <taxon>Pseudomonadati</taxon>
        <taxon>Pseudomonadota</taxon>
        <taxon>Alphaproteobacteria</taxon>
        <taxon>Rhodobacterales</taxon>
        <taxon>Roseobacteraceae</taxon>
        <taxon>Palleronia</taxon>
    </lineage>
</organism>
<sequence length="258" mass="27737">MSLMMMALRITAVEALKAAGTLVGDNVLDSQIAAIDHTSDGQLSSDQKRPFIAVYTDMAKATDLGATGLRTNGQVDLTFNCGVSMTMATTDRETGETEIIEGLPATDAHLEAILDVLEVQIGRALTDPDNPWAQVFGDFVQSYVARQAVRASSSADNVRLAAGQIKLTLEVFADPRLGQPMDPEGPWARFMALMRDHDLPQRALFETLLGAPTTGLYEPIEQLTSMTVRDAEALQLYSYGGVARDVTITEATSDAEPG</sequence>
<dbReference type="EMBL" id="VFSV01000026">
    <property type="protein sequence ID" value="TRD16962.1"/>
    <property type="molecule type" value="Genomic_DNA"/>
</dbReference>
<dbReference type="RefSeq" id="WP_142835364.1">
    <property type="nucleotide sequence ID" value="NZ_VFSV01000026.1"/>
</dbReference>
<comment type="caution">
    <text evidence="1">The sequence shown here is derived from an EMBL/GenBank/DDBJ whole genome shotgun (WGS) entry which is preliminary data.</text>
</comment>
<proteinExistence type="predicted"/>